<dbReference type="Pfam" id="PF16013">
    <property type="entry name" value="DUF4781"/>
    <property type="match status" value="1"/>
</dbReference>
<proteinExistence type="predicted"/>
<dbReference type="OrthoDB" id="6512497at2759"/>
<dbReference type="AlphaFoldDB" id="A0A016TWC2"/>
<dbReference type="PANTHER" id="PTHR21115">
    <property type="entry name" value="GH06117P-RELATED"/>
    <property type="match status" value="1"/>
</dbReference>
<sequence>MMVKLRICNMTEMRVLHGRPWKQPLMGNTLAAEFPSTWSDPDVLKWKKDAEARQQCVYLQFEGSQFQDITDLSEELCITKICFAIYGMPTNEANTLEEAYTADQRKFAAKVYNTIRDIWLKAPMSRFKLGFIFVFCKQGDEEYQVPLFRLLWDESDEHTSRYIDTACRVYESAQDWRDNNCMPMMKYCYPKRLFYTCSSGYDYRFDPDEKTVLQFGTSPACDFLSRVGRTLDVVISTVGMTVGVAALFTPAGFISAPILLGVGGTSAVYGAGRAVNRLIDKVTHGESLTDLEGVLLTLSIIAAPLSFLTSLSNARLAAGAASGRIFSQTQRILATVLSLTTLTVDSFSFILNVVNLIDKFENDNLTTLDVLQFSVSTLFFANTLIQPKTAWDVIAKAQEQRITAIADNLSDAQAKAAFRSFLEENKGDGSIRATSKVVRCLNRVEDPNRFFKSIDGYSTKIAGRKGKTVFLSNDKGAVHQLRPNDRVRLSMGGQHEPKIQKIGKLRECLGCDYKKHELLGDLTAQQKGRVNKVFGGAAKYNRNIVDYAARLARKMGVSDPDGFMSLVEVVAAKANANSQFNYNDEATFNSFHSDIMSDLVKIGKIAAGKNRKFADQFKALYHYRKHGEEFMESCTPEFYVGNLPSNILRNGKLTDVCDITSINTDGIRETFTKKTYFLPNDSMLVTIEKEGVNQITISTMFKKPCGWEEFMNRFQMTNVPLPQMALDRLASVTGLAAVQLVLRSNSSTYQNFDFCKSDPGYEMYQMMVAVLVSDLADYFDQNNNER</sequence>
<name>A0A016TWC2_9BILA</name>
<reference evidence="3" key="1">
    <citation type="journal article" date="2015" name="Nat. Genet.">
        <title>The genome and transcriptome of the zoonotic hookworm Ancylostoma ceylanicum identify infection-specific gene families.</title>
        <authorList>
            <person name="Schwarz E.M."/>
            <person name="Hu Y."/>
            <person name="Antoshechkin I."/>
            <person name="Miller M.M."/>
            <person name="Sternberg P.W."/>
            <person name="Aroian R.V."/>
        </authorList>
    </citation>
    <scope>NUCLEOTIDE SEQUENCE</scope>
    <source>
        <strain evidence="3">HY135</strain>
    </source>
</reference>
<gene>
    <name evidence="2" type="primary">Acey_s0074.g817</name>
    <name evidence="2" type="ORF">Y032_0074g817</name>
</gene>
<keyword evidence="3" id="KW-1185">Reference proteome</keyword>
<evidence type="ECO:0000259" key="1">
    <source>
        <dbReference type="Pfam" id="PF16013"/>
    </source>
</evidence>
<dbReference type="Proteomes" id="UP000024635">
    <property type="component" value="Unassembled WGS sequence"/>
</dbReference>
<evidence type="ECO:0000313" key="3">
    <source>
        <dbReference type="Proteomes" id="UP000024635"/>
    </source>
</evidence>
<dbReference type="PANTHER" id="PTHR21115:SF0">
    <property type="entry name" value="GH06117P-RELATED"/>
    <property type="match status" value="1"/>
</dbReference>
<protein>
    <recommendedName>
        <fullName evidence="1">DUF4781 domain-containing protein</fullName>
    </recommendedName>
</protein>
<evidence type="ECO:0000313" key="2">
    <source>
        <dbReference type="EMBL" id="EYC06653.1"/>
    </source>
</evidence>
<dbReference type="InterPro" id="IPR031962">
    <property type="entry name" value="DUF4781"/>
</dbReference>
<comment type="caution">
    <text evidence="2">The sequence shown here is derived from an EMBL/GenBank/DDBJ whole genome shotgun (WGS) entry which is preliminary data.</text>
</comment>
<organism evidence="2 3">
    <name type="scientific">Ancylostoma ceylanicum</name>
    <dbReference type="NCBI Taxonomy" id="53326"/>
    <lineage>
        <taxon>Eukaryota</taxon>
        <taxon>Metazoa</taxon>
        <taxon>Ecdysozoa</taxon>
        <taxon>Nematoda</taxon>
        <taxon>Chromadorea</taxon>
        <taxon>Rhabditida</taxon>
        <taxon>Rhabditina</taxon>
        <taxon>Rhabditomorpha</taxon>
        <taxon>Strongyloidea</taxon>
        <taxon>Ancylostomatidae</taxon>
        <taxon>Ancylostomatinae</taxon>
        <taxon>Ancylostoma</taxon>
    </lineage>
</organism>
<dbReference type="EMBL" id="JARK01001410">
    <property type="protein sequence ID" value="EYC06653.1"/>
    <property type="molecule type" value="Genomic_DNA"/>
</dbReference>
<accession>A0A016TWC2</accession>
<feature type="domain" description="DUF4781" evidence="1">
    <location>
        <begin position="145"/>
        <end position="442"/>
    </location>
</feature>